<dbReference type="Pfam" id="PF13304">
    <property type="entry name" value="AAA_21"/>
    <property type="match status" value="1"/>
</dbReference>
<dbReference type="PANTHER" id="PTHR40396:SF1">
    <property type="entry name" value="ATPASE AAA-TYPE CORE DOMAIN-CONTAINING PROTEIN"/>
    <property type="match status" value="1"/>
</dbReference>
<sequence>MLIRLVIENMFSFGERKEFTTIPNKRLKTLQDHKYNLDGFEILKLSSIYGANGAGKSNLIKSLFQFQKLITREVIPFRLKDTQYKFGNKKEQILAVEFIQENTALYYGIVLSEDKISTEELYISGLGKKEDKLIYERKTVGDKTTIKFLDDFENDEKSQVLKDVLLEEFVKPNEPVLKLLSNRDNKFLKDVKKAFEWFSETLEIITPDSKPRALAHKIDTDIEFKNYAEDLMRSFNIGIKSLGTEKKNIREFFGEDNENELDKLIKEVEDSPKKMLGLRSRRGDELILVKENDTIWVKTLKVEHTSNKSSVFFDLDEESDGTVRLLDFVPAFKNVISSEKVYIVDEIERSIHPLLIKELVKKFSLDNKTKGQLIFTTHESNLLDQEIFRQDEIWFAEKDLNGSTDLYSLSDFKEHKTIDIRKGYLNGRYGSIPFLGNLEDLKWHEYDFNK</sequence>
<dbReference type="Proteomes" id="UP000247345">
    <property type="component" value="Unassembled WGS sequence"/>
</dbReference>
<comment type="caution">
    <text evidence="2">The sequence shown here is derived from an EMBL/GenBank/DDBJ whole genome shotgun (WGS) entry which is preliminary data.</text>
</comment>
<dbReference type="PANTHER" id="PTHR40396">
    <property type="entry name" value="ATPASE-LIKE PROTEIN"/>
    <property type="match status" value="1"/>
</dbReference>
<evidence type="ECO:0000313" key="2">
    <source>
        <dbReference type="EMBL" id="PQJ73202.1"/>
    </source>
</evidence>
<dbReference type="EMBL" id="MSCK01000001">
    <property type="protein sequence ID" value="PQJ73202.1"/>
    <property type="molecule type" value="Genomic_DNA"/>
</dbReference>
<organism evidence="2 3">
    <name type="scientific">Polaribacter butkevichii</name>
    <dbReference type="NCBI Taxonomy" id="218490"/>
    <lineage>
        <taxon>Bacteria</taxon>
        <taxon>Pseudomonadati</taxon>
        <taxon>Bacteroidota</taxon>
        <taxon>Flavobacteriia</taxon>
        <taxon>Flavobacteriales</taxon>
        <taxon>Flavobacteriaceae</taxon>
    </lineage>
</organism>
<gene>
    <name evidence="2" type="ORF">BTO14_07980</name>
</gene>
<accession>A0A2P6CE77</accession>
<dbReference type="GO" id="GO:0005524">
    <property type="term" value="F:ATP binding"/>
    <property type="evidence" value="ECO:0007669"/>
    <property type="project" value="InterPro"/>
</dbReference>
<feature type="domain" description="ATPase AAA-type core" evidence="1">
    <location>
        <begin position="47"/>
        <end position="384"/>
    </location>
</feature>
<reference evidence="2 3" key="1">
    <citation type="submission" date="2016-12" db="EMBL/GenBank/DDBJ databases">
        <title>Trade-off between light-utilization and light-protection in marine flavobacteria.</title>
        <authorList>
            <person name="Kumagai Y."/>
            <person name="Yoshizawa S."/>
            <person name="Kogure K."/>
            <person name="Iwasaki W."/>
        </authorList>
    </citation>
    <scope>NUCLEOTIDE SEQUENCE [LARGE SCALE GENOMIC DNA]</scope>
    <source>
        <strain evidence="2 3">KCTC 12100</strain>
    </source>
</reference>
<dbReference type="InterPro" id="IPR003959">
    <property type="entry name" value="ATPase_AAA_core"/>
</dbReference>
<evidence type="ECO:0000259" key="1">
    <source>
        <dbReference type="Pfam" id="PF13304"/>
    </source>
</evidence>
<protein>
    <recommendedName>
        <fullName evidence="1">ATPase AAA-type core domain-containing protein</fullName>
    </recommendedName>
</protein>
<evidence type="ECO:0000313" key="3">
    <source>
        <dbReference type="Proteomes" id="UP000247345"/>
    </source>
</evidence>
<dbReference type="SUPFAM" id="SSF52540">
    <property type="entry name" value="P-loop containing nucleoside triphosphate hydrolases"/>
    <property type="match status" value="1"/>
</dbReference>
<dbReference type="InterPro" id="IPR027417">
    <property type="entry name" value="P-loop_NTPase"/>
</dbReference>
<dbReference type="AlphaFoldDB" id="A0A2P6CE77"/>
<name>A0A2P6CE77_9FLAO</name>
<keyword evidence="3" id="KW-1185">Reference proteome</keyword>
<dbReference type="Gene3D" id="3.40.50.300">
    <property type="entry name" value="P-loop containing nucleotide triphosphate hydrolases"/>
    <property type="match status" value="1"/>
</dbReference>
<dbReference type="OrthoDB" id="9809324at2"/>
<dbReference type="GO" id="GO:0016887">
    <property type="term" value="F:ATP hydrolysis activity"/>
    <property type="evidence" value="ECO:0007669"/>
    <property type="project" value="InterPro"/>
</dbReference>
<proteinExistence type="predicted"/>